<evidence type="ECO:0000259" key="8">
    <source>
        <dbReference type="Pfam" id="PF02770"/>
    </source>
</evidence>
<reference evidence="10" key="1">
    <citation type="submission" date="2024-07" db="EMBL/GenBank/DDBJ databases">
        <authorList>
            <person name="fu j."/>
        </authorList>
    </citation>
    <scope>NUCLEOTIDE SEQUENCE</scope>
    <source>
        <strain evidence="10">P10A9</strain>
    </source>
</reference>
<evidence type="ECO:0000256" key="5">
    <source>
        <dbReference type="RuleBase" id="RU362125"/>
    </source>
</evidence>
<dbReference type="EMBL" id="CP163302">
    <property type="protein sequence ID" value="XDP45646.1"/>
    <property type="molecule type" value="Genomic_DNA"/>
</dbReference>
<keyword evidence="5" id="KW-0560">Oxidoreductase</keyword>
<gene>
    <name evidence="10" type="ORF">AB5L97_01065</name>
</gene>
<keyword evidence="4 5" id="KW-0274">FAD</keyword>
<dbReference type="InterPro" id="IPR037069">
    <property type="entry name" value="AcylCoA_DH/ox_N_sf"/>
</dbReference>
<keyword evidence="3 5" id="KW-0285">Flavoprotein</keyword>
<evidence type="ECO:0000256" key="6">
    <source>
        <dbReference type="SAM" id="MobiDB-lite"/>
    </source>
</evidence>
<dbReference type="KEGG" id="spue:AB5L97_01065"/>
<dbReference type="AlphaFoldDB" id="A0AB39L3D9"/>
<dbReference type="GO" id="GO:0003995">
    <property type="term" value="F:acyl-CoA dehydrogenase activity"/>
    <property type="evidence" value="ECO:0007669"/>
    <property type="project" value="InterPro"/>
</dbReference>
<dbReference type="Gene3D" id="2.40.110.10">
    <property type="entry name" value="Butyryl-CoA Dehydrogenase, subunit A, domain 2"/>
    <property type="match status" value="1"/>
</dbReference>
<feature type="domain" description="Acyl-CoA oxidase/dehydrogenase middle" evidence="8">
    <location>
        <begin position="166"/>
        <end position="264"/>
    </location>
</feature>
<dbReference type="InterPro" id="IPR009100">
    <property type="entry name" value="AcylCoA_DH/oxidase_NM_dom_sf"/>
</dbReference>
<evidence type="ECO:0000259" key="9">
    <source>
        <dbReference type="Pfam" id="PF02771"/>
    </source>
</evidence>
<evidence type="ECO:0000256" key="2">
    <source>
        <dbReference type="ARBA" id="ARBA00009347"/>
    </source>
</evidence>
<accession>A0AB39L3D9</accession>
<evidence type="ECO:0000259" key="7">
    <source>
        <dbReference type="Pfam" id="PF00441"/>
    </source>
</evidence>
<evidence type="ECO:0000256" key="1">
    <source>
        <dbReference type="ARBA" id="ARBA00001974"/>
    </source>
</evidence>
<organism evidence="10">
    <name type="scientific">Sinomonas puerhi</name>
    <dbReference type="NCBI Taxonomy" id="3238584"/>
    <lineage>
        <taxon>Bacteria</taxon>
        <taxon>Bacillati</taxon>
        <taxon>Actinomycetota</taxon>
        <taxon>Actinomycetes</taxon>
        <taxon>Micrococcales</taxon>
        <taxon>Micrococcaceae</taxon>
        <taxon>Sinomonas</taxon>
    </lineage>
</organism>
<dbReference type="PROSITE" id="PS00073">
    <property type="entry name" value="ACYL_COA_DH_2"/>
    <property type="match status" value="1"/>
</dbReference>
<dbReference type="RefSeq" id="WP_307958219.1">
    <property type="nucleotide sequence ID" value="NZ_CP163302.1"/>
</dbReference>
<dbReference type="GO" id="GO:0006635">
    <property type="term" value="P:fatty acid beta-oxidation"/>
    <property type="evidence" value="ECO:0007669"/>
    <property type="project" value="InterPro"/>
</dbReference>
<dbReference type="PANTHER" id="PTHR43188:SF1">
    <property type="entry name" value="ACYL-COA DEHYDROGENASE"/>
    <property type="match status" value="1"/>
</dbReference>
<name>A0AB39L3D9_9MICC</name>
<feature type="domain" description="Acyl-CoA dehydrogenase/oxidase N-terminal" evidence="9">
    <location>
        <begin position="56"/>
        <end position="161"/>
    </location>
</feature>
<dbReference type="InterPro" id="IPR045008">
    <property type="entry name" value="ACX4-like"/>
</dbReference>
<protein>
    <submittedName>
        <fullName evidence="10">Acyl-CoA dehydrogenase family protein</fullName>
    </submittedName>
</protein>
<dbReference type="Pfam" id="PF00441">
    <property type="entry name" value="Acyl-CoA_dh_1"/>
    <property type="match status" value="1"/>
</dbReference>
<dbReference type="Pfam" id="PF02770">
    <property type="entry name" value="Acyl-CoA_dh_M"/>
    <property type="match status" value="1"/>
</dbReference>
<evidence type="ECO:0000256" key="4">
    <source>
        <dbReference type="ARBA" id="ARBA00022827"/>
    </source>
</evidence>
<dbReference type="SUPFAM" id="SSF47203">
    <property type="entry name" value="Acyl-CoA dehydrogenase C-terminal domain-like"/>
    <property type="match status" value="1"/>
</dbReference>
<dbReference type="GO" id="GO:0050660">
    <property type="term" value="F:flavin adenine dinucleotide binding"/>
    <property type="evidence" value="ECO:0007669"/>
    <property type="project" value="InterPro"/>
</dbReference>
<sequence length="431" mass="46382">MSELASSVAESGSGPGSGPGFSETDEYLAALRERLTVPRDTDYLLLAGGLPADAADARARMRAFVDTRVLPVINGYWERAEFPWELLPDLAATGLVGGVIRGHGAAGLSRLAAGLATVELARGDGSVNTFLGVQANLTMGTINLLGSEEQKGRWLPGMVRLEKIGAFALTEPRHGSDSAQLETTARRDGDSWVINGAKRWIGNGSMAHLVVIWARDEADGEVKAFVMEREDPRNPESVPEGFSARTIDGKIGKRAILQADLGFDSLRIPEANRLPEANSFKDTSRVLATTRGGASWEALGHGIACFEAAVAYTEVREQFGQPIATYQLVQATLASMLAELTAMQLICFRMAELQEAGKWSGTMASLAKMHTSNKARTIAQQARDLLGGNGLLLDFHVARHLTDMEVVHTYEGTEFIQSLLIGRKVTGRSAF</sequence>
<evidence type="ECO:0000313" key="10">
    <source>
        <dbReference type="EMBL" id="XDP45646.1"/>
    </source>
</evidence>
<feature type="compositionally biased region" description="Low complexity" evidence="6">
    <location>
        <begin position="1"/>
        <end position="12"/>
    </location>
</feature>
<feature type="region of interest" description="Disordered" evidence="6">
    <location>
        <begin position="1"/>
        <end position="23"/>
    </location>
</feature>
<comment type="cofactor">
    <cofactor evidence="1 5">
        <name>FAD</name>
        <dbReference type="ChEBI" id="CHEBI:57692"/>
    </cofactor>
</comment>
<proteinExistence type="inferred from homology"/>
<dbReference type="Gene3D" id="1.10.540.10">
    <property type="entry name" value="Acyl-CoA dehydrogenase/oxidase, N-terminal domain"/>
    <property type="match status" value="1"/>
</dbReference>
<dbReference type="InterPro" id="IPR006089">
    <property type="entry name" value="Acyl-CoA_DH_CS"/>
</dbReference>
<dbReference type="InterPro" id="IPR036250">
    <property type="entry name" value="AcylCo_DH-like_C"/>
</dbReference>
<dbReference type="PANTHER" id="PTHR43188">
    <property type="entry name" value="ACYL-COENZYME A OXIDASE"/>
    <property type="match status" value="1"/>
</dbReference>
<comment type="similarity">
    <text evidence="2 5">Belongs to the acyl-CoA dehydrogenase family.</text>
</comment>
<dbReference type="SUPFAM" id="SSF56645">
    <property type="entry name" value="Acyl-CoA dehydrogenase NM domain-like"/>
    <property type="match status" value="1"/>
</dbReference>
<dbReference type="Pfam" id="PF02771">
    <property type="entry name" value="Acyl-CoA_dh_N"/>
    <property type="match status" value="1"/>
</dbReference>
<feature type="domain" description="Acyl-CoA dehydrogenase/oxidase C-terminal" evidence="7">
    <location>
        <begin position="284"/>
        <end position="425"/>
    </location>
</feature>
<evidence type="ECO:0000256" key="3">
    <source>
        <dbReference type="ARBA" id="ARBA00022630"/>
    </source>
</evidence>
<dbReference type="InterPro" id="IPR009075">
    <property type="entry name" value="AcylCo_DH/oxidase_C"/>
</dbReference>
<dbReference type="InterPro" id="IPR006091">
    <property type="entry name" value="Acyl-CoA_Oxase/DH_mid-dom"/>
</dbReference>
<dbReference type="Gene3D" id="1.20.140.10">
    <property type="entry name" value="Butyryl-CoA Dehydrogenase, subunit A, domain 3"/>
    <property type="match status" value="1"/>
</dbReference>
<dbReference type="InterPro" id="IPR046373">
    <property type="entry name" value="Acyl-CoA_Oxase/DH_mid-dom_sf"/>
</dbReference>
<dbReference type="InterPro" id="IPR013786">
    <property type="entry name" value="AcylCoA_DH/ox_N"/>
</dbReference>